<dbReference type="AlphaFoldDB" id="A0A1F7YYM0"/>
<evidence type="ECO:0000256" key="4">
    <source>
        <dbReference type="RuleBase" id="RU366026"/>
    </source>
</evidence>
<dbReference type="Proteomes" id="UP000178870">
    <property type="component" value="Unassembled WGS sequence"/>
</dbReference>
<protein>
    <recommendedName>
        <fullName evidence="4">Corrinoid adenosyltransferase</fullName>
        <ecNumber evidence="4">2.5.1.17</ecNumber>
    </recommendedName>
    <alternativeName>
        <fullName evidence="4">Cob(II)alamin adenosyltransferase</fullName>
    </alternativeName>
    <alternativeName>
        <fullName evidence="4">Cob(II)yrinic acid a,c-diamide adenosyltransferase</fullName>
    </alternativeName>
    <alternativeName>
        <fullName evidence="4">Cobinamide/cobalamin adenosyltransferase</fullName>
    </alternativeName>
</protein>
<feature type="domain" description="Cobalamin adenosyltransferase-like" evidence="5">
    <location>
        <begin position="3"/>
        <end position="160"/>
    </location>
</feature>
<dbReference type="SUPFAM" id="SSF89028">
    <property type="entry name" value="Cobalamin adenosyltransferase-like"/>
    <property type="match status" value="1"/>
</dbReference>
<dbReference type="EMBL" id="MGGP01000014">
    <property type="protein sequence ID" value="OGM32446.1"/>
    <property type="molecule type" value="Genomic_DNA"/>
</dbReference>
<evidence type="ECO:0000256" key="2">
    <source>
        <dbReference type="ARBA" id="ARBA00022741"/>
    </source>
</evidence>
<dbReference type="Gene3D" id="1.20.1200.10">
    <property type="entry name" value="Cobalamin adenosyltransferase-like"/>
    <property type="match status" value="1"/>
</dbReference>
<accession>A0A1F7YYM0</accession>
<dbReference type="PANTHER" id="PTHR12213:SF0">
    <property type="entry name" value="CORRINOID ADENOSYLTRANSFERASE MMAB"/>
    <property type="match status" value="1"/>
</dbReference>
<dbReference type="NCBIfam" id="TIGR00636">
    <property type="entry name" value="PduO_Nterm"/>
    <property type="match status" value="1"/>
</dbReference>
<sequence length="176" mass="20052">MPIYTKKGDKGATNFIDKSKRVDKDSIKVEALGSLDELNSFLGIARSFCDNPERNIFIKDIQDNIFRICSIIAGSDLKFNKSKTTKLEKEIDKIEAKAGAIDSFRFSQGTRFATHLMFARSLARRAERRVVALSKEEKVHPQILQYVNRLSDMIFMLFREANFDAGIPEEGWKGKP</sequence>
<evidence type="ECO:0000259" key="5">
    <source>
        <dbReference type="Pfam" id="PF01923"/>
    </source>
</evidence>
<organism evidence="6 7">
    <name type="scientific">Candidatus Woesebacteria bacterium RIFCSPHIGHO2_01_FULL_44_21</name>
    <dbReference type="NCBI Taxonomy" id="1802503"/>
    <lineage>
        <taxon>Bacteria</taxon>
        <taxon>Candidatus Woeseibacteriota</taxon>
    </lineage>
</organism>
<dbReference type="GO" id="GO:0009236">
    <property type="term" value="P:cobalamin biosynthetic process"/>
    <property type="evidence" value="ECO:0007669"/>
    <property type="project" value="UniProtKB-UniRule"/>
</dbReference>
<dbReference type="PANTHER" id="PTHR12213">
    <property type="entry name" value="CORRINOID ADENOSYLTRANSFERASE"/>
    <property type="match status" value="1"/>
</dbReference>
<reference evidence="6 7" key="1">
    <citation type="journal article" date="2016" name="Nat. Commun.">
        <title>Thousands of microbial genomes shed light on interconnected biogeochemical processes in an aquifer system.</title>
        <authorList>
            <person name="Anantharaman K."/>
            <person name="Brown C.T."/>
            <person name="Hug L.A."/>
            <person name="Sharon I."/>
            <person name="Castelle C.J."/>
            <person name="Probst A.J."/>
            <person name="Thomas B.C."/>
            <person name="Singh A."/>
            <person name="Wilkins M.J."/>
            <person name="Karaoz U."/>
            <person name="Brodie E.L."/>
            <person name="Williams K.H."/>
            <person name="Hubbard S.S."/>
            <person name="Banfield J.F."/>
        </authorList>
    </citation>
    <scope>NUCLEOTIDE SEQUENCE [LARGE SCALE GENOMIC DNA]</scope>
</reference>
<evidence type="ECO:0000256" key="1">
    <source>
        <dbReference type="ARBA" id="ARBA00022679"/>
    </source>
</evidence>
<evidence type="ECO:0000313" key="7">
    <source>
        <dbReference type="Proteomes" id="UP000178870"/>
    </source>
</evidence>
<comment type="catalytic activity">
    <reaction evidence="4">
        <text>2 cob(II)alamin + reduced [electron-transfer flavoprotein] + 2 ATP = 2 adenosylcob(III)alamin + 2 triphosphate + oxidized [electron-transfer flavoprotein] + 3 H(+)</text>
        <dbReference type="Rhea" id="RHEA:28671"/>
        <dbReference type="Rhea" id="RHEA-COMP:10685"/>
        <dbReference type="Rhea" id="RHEA-COMP:10686"/>
        <dbReference type="ChEBI" id="CHEBI:15378"/>
        <dbReference type="ChEBI" id="CHEBI:16304"/>
        <dbReference type="ChEBI" id="CHEBI:18036"/>
        <dbReference type="ChEBI" id="CHEBI:18408"/>
        <dbReference type="ChEBI" id="CHEBI:30616"/>
        <dbReference type="ChEBI" id="CHEBI:57692"/>
        <dbReference type="ChEBI" id="CHEBI:58307"/>
        <dbReference type="EC" id="2.5.1.17"/>
    </reaction>
</comment>
<dbReference type="InterPro" id="IPR029499">
    <property type="entry name" value="PduO-typ"/>
</dbReference>
<dbReference type="InterPro" id="IPR036451">
    <property type="entry name" value="CblAdoTrfase-like_sf"/>
</dbReference>
<keyword evidence="2 4" id="KW-0547">Nucleotide-binding</keyword>
<comment type="similarity">
    <text evidence="4">Belongs to the Cob(I)alamin adenosyltransferase family.</text>
</comment>
<comment type="caution">
    <text evidence="6">The sequence shown here is derived from an EMBL/GenBank/DDBJ whole genome shotgun (WGS) entry which is preliminary data.</text>
</comment>
<dbReference type="Pfam" id="PF01923">
    <property type="entry name" value="Cob_adeno_trans"/>
    <property type="match status" value="1"/>
</dbReference>
<keyword evidence="3 4" id="KW-0067">ATP-binding</keyword>
<dbReference type="UniPathway" id="UPA00148">
    <property type="reaction ID" value="UER00233"/>
</dbReference>
<keyword evidence="4" id="KW-0169">Cobalamin biosynthesis</keyword>
<dbReference type="InterPro" id="IPR016030">
    <property type="entry name" value="CblAdoTrfase-like"/>
</dbReference>
<evidence type="ECO:0000256" key="3">
    <source>
        <dbReference type="ARBA" id="ARBA00022840"/>
    </source>
</evidence>
<name>A0A1F7YYM0_9BACT</name>
<comment type="pathway">
    <text evidence="4">Cofactor biosynthesis; adenosylcobalamin biosynthesis; adenosylcobalamin from cob(II)yrinate a,c-diamide: step 2/7.</text>
</comment>
<gene>
    <name evidence="6" type="ORF">A2803_03160</name>
</gene>
<evidence type="ECO:0000313" key="6">
    <source>
        <dbReference type="EMBL" id="OGM32446.1"/>
    </source>
</evidence>
<dbReference type="GO" id="GO:0008817">
    <property type="term" value="F:corrinoid adenosyltransferase activity"/>
    <property type="evidence" value="ECO:0007669"/>
    <property type="project" value="UniProtKB-UniRule"/>
</dbReference>
<proteinExistence type="inferred from homology"/>
<dbReference type="GO" id="GO:0005524">
    <property type="term" value="F:ATP binding"/>
    <property type="evidence" value="ECO:0007669"/>
    <property type="project" value="UniProtKB-UniRule"/>
</dbReference>
<comment type="catalytic activity">
    <reaction evidence="4">
        <text>2 cob(II)yrinate a,c diamide + reduced [electron-transfer flavoprotein] + 2 ATP = 2 adenosylcob(III)yrinate a,c-diamide + 2 triphosphate + oxidized [electron-transfer flavoprotein] + 3 H(+)</text>
        <dbReference type="Rhea" id="RHEA:11528"/>
        <dbReference type="Rhea" id="RHEA-COMP:10685"/>
        <dbReference type="Rhea" id="RHEA-COMP:10686"/>
        <dbReference type="ChEBI" id="CHEBI:15378"/>
        <dbReference type="ChEBI" id="CHEBI:18036"/>
        <dbReference type="ChEBI" id="CHEBI:30616"/>
        <dbReference type="ChEBI" id="CHEBI:57692"/>
        <dbReference type="ChEBI" id="CHEBI:58307"/>
        <dbReference type="ChEBI" id="CHEBI:58503"/>
        <dbReference type="ChEBI" id="CHEBI:58537"/>
        <dbReference type="EC" id="2.5.1.17"/>
    </reaction>
</comment>
<keyword evidence="1 4" id="KW-0808">Transferase</keyword>
<dbReference type="EC" id="2.5.1.17" evidence="4"/>